<evidence type="ECO:0000313" key="7">
    <source>
        <dbReference type="EMBL" id="OGD71019.1"/>
    </source>
</evidence>
<evidence type="ECO:0000256" key="2">
    <source>
        <dbReference type="ARBA" id="ARBA00022692"/>
    </source>
</evidence>
<keyword evidence="3 5" id="KW-1133">Transmembrane helix</keyword>
<evidence type="ECO:0000256" key="3">
    <source>
        <dbReference type="ARBA" id="ARBA00022989"/>
    </source>
</evidence>
<protein>
    <recommendedName>
        <fullName evidence="6">Ferric oxidoreductase domain-containing protein</fullName>
    </recommendedName>
</protein>
<feature type="transmembrane region" description="Helical" evidence="5">
    <location>
        <begin position="73"/>
        <end position="98"/>
    </location>
</feature>
<dbReference type="Pfam" id="PF01794">
    <property type="entry name" value="Ferric_reduct"/>
    <property type="match status" value="1"/>
</dbReference>
<gene>
    <name evidence="7" type="ORF">A2703_01110</name>
</gene>
<comment type="subcellular location">
    <subcellularLocation>
        <location evidence="1">Membrane</location>
        <topology evidence="1">Multi-pass membrane protein</topology>
    </subcellularLocation>
</comment>
<evidence type="ECO:0000259" key="6">
    <source>
        <dbReference type="Pfam" id="PF01794"/>
    </source>
</evidence>
<comment type="caution">
    <text evidence="7">The sequence shown here is derived from an EMBL/GenBank/DDBJ whole genome shotgun (WGS) entry which is preliminary data.</text>
</comment>
<name>A0A1F5EUE2_9BACT</name>
<keyword evidence="4 5" id="KW-0472">Membrane</keyword>
<dbReference type="InterPro" id="IPR013130">
    <property type="entry name" value="Fe3_Rdtase_TM_dom"/>
</dbReference>
<evidence type="ECO:0000256" key="5">
    <source>
        <dbReference type="SAM" id="Phobius"/>
    </source>
</evidence>
<feature type="transmembrane region" description="Helical" evidence="5">
    <location>
        <begin position="104"/>
        <end position="122"/>
    </location>
</feature>
<evidence type="ECO:0000313" key="8">
    <source>
        <dbReference type="Proteomes" id="UP000177979"/>
    </source>
</evidence>
<dbReference type="EMBL" id="MFAG01000041">
    <property type="protein sequence ID" value="OGD71019.1"/>
    <property type="molecule type" value="Genomic_DNA"/>
</dbReference>
<reference evidence="7 8" key="1">
    <citation type="journal article" date="2016" name="Nat. Commun.">
        <title>Thousands of microbial genomes shed light on interconnected biogeochemical processes in an aquifer system.</title>
        <authorList>
            <person name="Anantharaman K."/>
            <person name="Brown C.T."/>
            <person name="Hug L.A."/>
            <person name="Sharon I."/>
            <person name="Castelle C.J."/>
            <person name="Probst A.J."/>
            <person name="Thomas B.C."/>
            <person name="Singh A."/>
            <person name="Wilkins M.J."/>
            <person name="Karaoz U."/>
            <person name="Brodie E.L."/>
            <person name="Williams K.H."/>
            <person name="Hubbard S.S."/>
            <person name="Banfield J.F."/>
        </authorList>
    </citation>
    <scope>NUCLEOTIDE SEQUENCE [LARGE SCALE GENOMIC DNA]</scope>
</reference>
<proteinExistence type="predicted"/>
<feature type="transmembrane region" description="Helical" evidence="5">
    <location>
        <begin position="36"/>
        <end position="61"/>
    </location>
</feature>
<feature type="domain" description="Ferric oxidoreductase" evidence="6">
    <location>
        <begin position="30"/>
        <end position="148"/>
    </location>
</feature>
<dbReference type="GO" id="GO:0016020">
    <property type="term" value="C:membrane"/>
    <property type="evidence" value="ECO:0007669"/>
    <property type="project" value="UniProtKB-SubCell"/>
</dbReference>
<evidence type="ECO:0000256" key="4">
    <source>
        <dbReference type="ARBA" id="ARBA00023136"/>
    </source>
</evidence>
<accession>A0A1F5EUE2</accession>
<keyword evidence="2 5" id="KW-0812">Transmembrane</keyword>
<evidence type="ECO:0000256" key="1">
    <source>
        <dbReference type="ARBA" id="ARBA00004141"/>
    </source>
</evidence>
<organism evidence="7 8">
    <name type="scientific">Candidatus Collierbacteria bacterium RIFCSPHIGHO2_01_FULL_50_25</name>
    <dbReference type="NCBI Taxonomy" id="1817722"/>
    <lineage>
        <taxon>Bacteria</taxon>
        <taxon>Candidatus Collieribacteriota</taxon>
    </lineage>
</organism>
<dbReference type="Proteomes" id="UP000177979">
    <property type="component" value="Unassembled WGS sequence"/>
</dbReference>
<dbReference type="STRING" id="1817722.A2703_01110"/>
<feature type="transmembrane region" description="Helical" evidence="5">
    <location>
        <begin position="158"/>
        <end position="178"/>
    </location>
</feature>
<dbReference type="AlphaFoldDB" id="A0A1F5EUE2"/>
<sequence>MPLKAIKLTIFWGSLVLSIVLALLHRTPTLGRLSLYLLTLVIFTKPAAQLFPTINIGKVLLAVRRETGQASAFAAFGHVASQLFPGTSLFTILQFGLASGPKGFQFWGFWALVLMTILFLTSNDFSTHLLKRNWFLLHKLIHPLYVFVMIHAGLRKGYFGLIPYVVVLLILYTFRFLAARGVKFLAPPPPQLMI</sequence>